<name>A0A0K2TCD2_LEPSM</name>
<accession>A0A0K2TCD2</accession>
<reference evidence="1" key="1">
    <citation type="submission" date="2014-05" db="EMBL/GenBank/DDBJ databases">
        <authorList>
            <person name="Chronopoulou M."/>
        </authorList>
    </citation>
    <scope>NUCLEOTIDE SEQUENCE</scope>
    <source>
        <tissue evidence="1">Whole organism</tissue>
    </source>
</reference>
<protein>
    <submittedName>
        <fullName evidence="1">Uncharacterized protein</fullName>
    </submittedName>
</protein>
<sequence length="33" mass="3786">MTSRPKNVSMAINPFGTLSFIYFNHKRNIGEKS</sequence>
<evidence type="ECO:0000313" key="1">
    <source>
        <dbReference type="EMBL" id="CDW23719.1"/>
    </source>
</evidence>
<organism evidence="1">
    <name type="scientific">Lepeophtheirus salmonis</name>
    <name type="common">Salmon louse</name>
    <name type="synonym">Caligus salmonis</name>
    <dbReference type="NCBI Taxonomy" id="72036"/>
    <lineage>
        <taxon>Eukaryota</taxon>
        <taxon>Metazoa</taxon>
        <taxon>Ecdysozoa</taxon>
        <taxon>Arthropoda</taxon>
        <taxon>Crustacea</taxon>
        <taxon>Multicrustacea</taxon>
        <taxon>Hexanauplia</taxon>
        <taxon>Copepoda</taxon>
        <taxon>Siphonostomatoida</taxon>
        <taxon>Caligidae</taxon>
        <taxon>Lepeophtheirus</taxon>
    </lineage>
</organism>
<dbReference type="AlphaFoldDB" id="A0A0K2TCD2"/>
<proteinExistence type="predicted"/>
<dbReference type="EMBL" id="HACA01006358">
    <property type="protein sequence ID" value="CDW23719.1"/>
    <property type="molecule type" value="Transcribed_RNA"/>
</dbReference>
<dbReference type="EMBL" id="HACA01006359">
    <property type="protein sequence ID" value="CDW23720.1"/>
    <property type="molecule type" value="Transcribed_RNA"/>
</dbReference>